<reference evidence="2" key="1">
    <citation type="submission" date="2016-03" db="EMBL/GenBank/DDBJ databases">
        <title>Characterization of Acinetobacter baumannii phage vB_AbaM_ME3.</title>
        <authorList>
            <person name="Buttimer C.T.H."/>
            <person name="Elbreki M."/>
            <person name="Coffey A."/>
        </authorList>
    </citation>
    <scope>NUCLEOTIDE SEQUENCE [LARGE SCALE GENOMIC DNA]</scope>
</reference>
<name>A0A172Q008_9CAUD</name>
<dbReference type="Proteomes" id="UP000225947">
    <property type="component" value="Segment"/>
</dbReference>
<keyword evidence="2" id="KW-1185">Reference proteome</keyword>
<gene>
    <name evidence="1" type="ORF">ME3_14</name>
</gene>
<dbReference type="EMBL" id="KU935715">
    <property type="protein sequence ID" value="AND75175.1"/>
    <property type="molecule type" value="Genomic_DNA"/>
</dbReference>
<evidence type="ECO:0000313" key="1">
    <source>
        <dbReference type="EMBL" id="AND75175.1"/>
    </source>
</evidence>
<evidence type="ECO:0000313" key="2">
    <source>
        <dbReference type="Proteomes" id="UP000225947"/>
    </source>
</evidence>
<protein>
    <submittedName>
        <fullName evidence="1">Uncharacterized protein</fullName>
    </submittedName>
</protein>
<proteinExistence type="predicted"/>
<organism evidence="1 2">
    <name type="scientific">Acinetobacter phage vB_AbaM_ME3</name>
    <dbReference type="NCBI Taxonomy" id="1837876"/>
    <lineage>
        <taxon>Viruses</taxon>
        <taxon>Duplodnaviria</taxon>
        <taxon>Heunggongvirae</taxon>
        <taxon>Uroviricota</taxon>
        <taxon>Caudoviricetes</taxon>
        <taxon>Metrivirus</taxon>
        <taxon>Metrivirus ME3</taxon>
    </lineage>
</organism>
<sequence length="136" mass="15134">MSYVINTNESISTMALAVYDERDEVLKEVSETDLIFTVKANQRNIKRLYLIGDLLYTNSVTISVTVSDTTQYTAKVLAGLEFTRYSDFADKTNTITINYNTASHKFLNALAVDILLESKTFSTTDVPLSITIGVNS</sequence>
<accession>A0A172Q008</accession>